<dbReference type="RefSeq" id="WP_425564598.1">
    <property type="nucleotide sequence ID" value="NZ_BAAARA010000003.1"/>
</dbReference>
<keyword evidence="2" id="KW-1185">Reference proteome</keyword>
<dbReference type="InterPro" id="IPR023214">
    <property type="entry name" value="HAD_sf"/>
</dbReference>
<sequence>MPSVELKGLLLDYAGVLDDPGRGAGGEPPMLVVARSARKAGLRTALVSNAEGLIDPGLPELFDAVVLSGVVGVAKPSPEIYRLTARRLELETGDCVMVDDLRRNVDGAVEAGMVGVHHRDVESTVTELVALFGLEIPPDLG</sequence>
<dbReference type="EMBL" id="BAAARA010000003">
    <property type="protein sequence ID" value="GAA2339422.1"/>
    <property type="molecule type" value="Genomic_DNA"/>
</dbReference>
<dbReference type="InterPro" id="IPR036412">
    <property type="entry name" value="HAD-like_sf"/>
</dbReference>
<dbReference type="InterPro" id="IPR006439">
    <property type="entry name" value="HAD-SF_hydro_IA"/>
</dbReference>
<dbReference type="Proteomes" id="UP001501218">
    <property type="component" value="Unassembled WGS sequence"/>
</dbReference>
<keyword evidence="1" id="KW-0378">Hydrolase</keyword>
<accession>A0ABN3FWX7</accession>
<comment type="caution">
    <text evidence="1">The sequence shown here is derived from an EMBL/GenBank/DDBJ whole genome shotgun (WGS) entry which is preliminary data.</text>
</comment>
<evidence type="ECO:0000313" key="1">
    <source>
        <dbReference type="EMBL" id="GAA2339422.1"/>
    </source>
</evidence>
<reference evidence="1 2" key="1">
    <citation type="journal article" date="2019" name="Int. J. Syst. Evol. Microbiol.">
        <title>The Global Catalogue of Microorganisms (GCM) 10K type strain sequencing project: providing services to taxonomists for standard genome sequencing and annotation.</title>
        <authorList>
            <consortium name="The Broad Institute Genomics Platform"/>
            <consortium name="The Broad Institute Genome Sequencing Center for Infectious Disease"/>
            <person name="Wu L."/>
            <person name="Ma J."/>
        </authorList>
    </citation>
    <scope>NUCLEOTIDE SEQUENCE [LARGE SCALE GENOMIC DNA]</scope>
    <source>
        <strain evidence="1 2">JCM 16221</strain>
    </source>
</reference>
<dbReference type="Gene3D" id="3.40.50.1000">
    <property type="entry name" value="HAD superfamily/HAD-like"/>
    <property type="match status" value="1"/>
</dbReference>
<organism evidence="1 2">
    <name type="scientific">Saccharopolyspora halophila</name>
    <dbReference type="NCBI Taxonomy" id="405551"/>
    <lineage>
        <taxon>Bacteria</taxon>
        <taxon>Bacillati</taxon>
        <taxon>Actinomycetota</taxon>
        <taxon>Actinomycetes</taxon>
        <taxon>Pseudonocardiales</taxon>
        <taxon>Pseudonocardiaceae</taxon>
        <taxon>Saccharopolyspora</taxon>
    </lineage>
</organism>
<dbReference type="PANTHER" id="PTHR47829">
    <property type="entry name" value="HYDROLASE, PUTATIVE (AFU_ORTHOLOGUE AFUA_1G12880)-RELATED"/>
    <property type="match status" value="1"/>
</dbReference>
<proteinExistence type="predicted"/>
<dbReference type="PANTHER" id="PTHR47829:SF1">
    <property type="entry name" value="HAD FAMILY PHOSPHATASE"/>
    <property type="match status" value="1"/>
</dbReference>
<dbReference type="InterPro" id="IPR052898">
    <property type="entry name" value="ACAD10-like"/>
</dbReference>
<dbReference type="GO" id="GO:0016787">
    <property type="term" value="F:hydrolase activity"/>
    <property type="evidence" value="ECO:0007669"/>
    <property type="project" value="UniProtKB-KW"/>
</dbReference>
<protein>
    <submittedName>
        <fullName evidence="1">HAD-IA family hydrolase</fullName>
    </submittedName>
</protein>
<evidence type="ECO:0000313" key="2">
    <source>
        <dbReference type="Proteomes" id="UP001501218"/>
    </source>
</evidence>
<gene>
    <name evidence="1" type="ORF">GCM10009854_14860</name>
</gene>
<dbReference type="NCBIfam" id="TIGR01509">
    <property type="entry name" value="HAD-SF-IA-v3"/>
    <property type="match status" value="1"/>
</dbReference>
<dbReference type="Pfam" id="PF00702">
    <property type="entry name" value="Hydrolase"/>
    <property type="match status" value="1"/>
</dbReference>
<dbReference type="SUPFAM" id="SSF56784">
    <property type="entry name" value="HAD-like"/>
    <property type="match status" value="1"/>
</dbReference>
<name>A0ABN3FWX7_9PSEU</name>